<evidence type="ECO:0000256" key="1">
    <source>
        <dbReference type="SAM" id="SignalP"/>
    </source>
</evidence>
<dbReference type="InterPro" id="IPR036352">
    <property type="entry name" value="Semap_dom_sf"/>
</dbReference>
<sequence>MKHFMKQLTCYLLAFLFAAGTASLNPVCVNAKLTNIVKPETWEVASGNVPVVKDFTLPPASTEVGLYVGTNAPCSFNMMIFNSEDMEVDSIRITESDSSWATDSNGIYANGYQGSFPAGDYHVSITFDVATAFQFAVIANVQEAVISNTVLTITEGFTKNLSVKDNTGTVKWKSGKPAIASVDKNGKVTAKKPGKCTITATVDGKTLKCTVTVKSNKFVSAKLTNSEIPYGKASWEAYGASYDEKGNLTIKFRMINNCGHYSEYLKNLSVKVKTAKGSTVASYKEAKKMLYVADQSYKDFSITIPKADLKVKKTVDLRNAKILTDGSFGYTYYTY</sequence>
<evidence type="ECO:0000313" key="3">
    <source>
        <dbReference type="EMBL" id="EMZ22042.1"/>
    </source>
</evidence>
<dbReference type="eggNOG" id="COG5492">
    <property type="taxonomic scope" value="Bacteria"/>
</dbReference>
<evidence type="ECO:0000313" key="4">
    <source>
        <dbReference type="Proteomes" id="UP000012589"/>
    </source>
</evidence>
<name>N1ZYE0_9FIRM</name>
<organism evidence="3 4">
    <name type="scientific">Eubacterium plexicaudatum ASF492</name>
    <dbReference type="NCBI Taxonomy" id="1235802"/>
    <lineage>
        <taxon>Bacteria</taxon>
        <taxon>Bacillati</taxon>
        <taxon>Bacillota</taxon>
        <taxon>Clostridia</taxon>
        <taxon>Eubacteriales</taxon>
        <taxon>Eubacteriaceae</taxon>
        <taxon>Eubacterium</taxon>
    </lineage>
</organism>
<dbReference type="SUPFAM" id="SSF101912">
    <property type="entry name" value="Sema domain"/>
    <property type="match status" value="1"/>
</dbReference>
<feature type="signal peptide" evidence="1">
    <location>
        <begin position="1"/>
        <end position="31"/>
    </location>
</feature>
<reference evidence="3 4" key="1">
    <citation type="journal article" date="2014" name="Genome Announc.">
        <title>Draft genome sequences of the altered schaedler flora, a defined bacterial community from gnotobiotic mice.</title>
        <authorList>
            <person name="Wannemuehler M.J."/>
            <person name="Overstreet A.M."/>
            <person name="Ward D.V."/>
            <person name="Phillips G.J."/>
        </authorList>
    </citation>
    <scope>NUCLEOTIDE SEQUENCE [LARGE SCALE GENOMIC DNA]</scope>
    <source>
        <strain evidence="3 4">ASF492</strain>
    </source>
</reference>
<comment type="caution">
    <text evidence="3">The sequence shown here is derived from an EMBL/GenBank/DDBJ whole genome shotgun (WGS) entry which is preliminary data.</text>
</comment>
<protein>
    <recommendedName>
        <fullName evidence="2">BIG2 domain-containing protein</fullName>
    </recommendedName>
</protein>
<dbReference type="InterPro" id="IPR003343">
    <property type="entry name" value="Big_2"/>
</dbReference>
<gene>
    <name evidence="3" type="ORF">C823_04129</name>
</gene>
<evidence type="ECO:0000259" key="2">
    <source>
        <dbReference type="SMART" id="SM00635"/>
    </source>
</evidence>
<feature type="domain" description="BIG2" evidence="2">
    <location>
        <begin position="140"/>
        <end position="212"/>
    </location>
</feature>
<dbReference type="PATRIC" id="fig|1235802.3.peg.4387"/>
<dbReference type="SUPFAM" id="SSF49373">
    <property type="entry name" value="Invasin/intimin cell-adhesion fragments"/>
    <property type="match status" value="1"/>
</dbReference>
<keyword evidence="4" id="KW-1185">Reference proteome</keyword>
<dbReference type="SMART" id="SM00635">
    <property type="entry name" value="BID_2"/>
    <property type="match status" value="1"/>
</dbReference>
<dbReference type="AlphaFoldDB" id="N1ZYE0"/>
<dbReference type="Proteomes" id="UP000012589">
    <property type="component" value="Unassembled WGS sequence"/>
</dbReference>
<keyword evidence="1" id="KW-0732">Signal</keyword>
<proteinExistence type="predicted"/>
<dbReference type="InterPro" id="IPR008964">
    <property type="entry name" value="Invasin/intimin_cell_adhesion"/>
</dbReference>
<dbReference type="OrthoDB" id="9783374at2"/>
<dbReference type="Gene3D" id="2.60.40.1080">
    <property type="match status" value="1"/>
</dbReference>
<dbReference type="HOGENOM" id="CLU_828314_0_0_9"/>
<feature type="chain" id="PRO_5004113533" description="BIG2 domain-containing protein" evidence="1">
    <location>
        <begin position="32"/>
        <end position="335"/>
    </location>
</feature>
<dbReference type="EMBL" id="AQFT01000124">
    <property type="protein sequence ID" value="EMZ22042.1"/>
    <property type="molecule type" value="Genomic_DNA"/>
</dbReference>
<dbReference type="STRING" id="1235802.C823_04129"/>
<accession>N1ZYE0</accession>
<dbReference type="Pfam" id="PF02368">
    <property type="entry name" value="Big_2"/>
    <property type="match status" value="1"/>
</dbReference>